<evidence type="ECO:0000256" key="2">
    <source>
        <dbReference type="ARBA" id="ARBA00023125"/>
    </source>
</evidence>
<reference evidence="7" key="1">
    <citation type="journal article" date="2021" name="Front. Microbiol.">
        <title>Comprehensive Comparative Genomics and Phenotyping of Methylobacterium Species.</title>
        <authorList>
            <person name="Alessa O."/>
            <person name="Ogura Y."/>
            <person name="Fujitani Y."/>
            <person name="Takami H."/>
            <person name="Hayashi T."/>
            <person name="Sahin N."/>
            <person name="Tani A."/>
        </authorList>
    </citation>
    <scope>NUCLEOTIDE SEQUENCE</scope>
    <source>
        <strain evidence="7">DSM 23632</strain>
    </source>
</reference>
<dbReference type="EMBL" id="BPRB01000163">
    <property type="protein sequence ID" value="GJE60761.1"/>
    <property type="molecule type" value="Genomic_DNA"/>
</dbReference>
<evidence type="ECO:0000256" key="1">
    <source>
        <dbReference type="ARBA" id="ARBA00023015"/>
    </source>
</evidence>
<feature type="DNA-binding region" description="H-T-H motif" evidence="4">
    <location>
        <begin position="48"/>
        <end position="67"/>
    </location>
</feature>
<accession>A0ABQ4U0E7</accession>
<dbReference type="Pfam" id="PF00440">
    <property type="entry name" value="TetR_N"/>
    <property type="match status" value="1"/>
</dbReference>
<dbReference type="Pfam" id="PF17937">
    <property type="entry name" value="TetR_C_28"/>
    <property type="match status" value="1"/>
</dbReference>
<dbReference type="PROSITE" id="PS50977">
    <property type="entry name" value="HTH_TETR_2"/>
    <property type="match status" value="1"/>
</dbReference>
<organism evidence="7 8">
    <name type="scientific">Methylobacterium trifolii</name>
    <dbReference type="NCBI Taxonomy" id="1003092"/>
    <lineage>
        <taxon>Bacteria</taxon>
        <taxon>Pseudomonadati</taxon>
        <taxon>Pseudomonadota</taxon>
        <taxon>Alphaproteobacteria</taxon>
        <taxon>Hyphomicrobiales</taxon>
        <taxon>Methylobacteriaceae</taxon>
        <taxon>Methylobacterium</taxon>
    </lineage>
</organism>
<feature type="region of interest" description="Disordered" evidence="5">
    <location>
        <begin position="1"/>
        <end position="25"/>
    </location>
</feature>
<evidence type="ECO:0000313" key="7">
    <source>
        <dbReference type="EMBL" id="GJE60761.1"/>
    </source>
</evidence>
<evidence type="ECO:0000256" key="5">
    <source>
        <dbReference type="SAM" id="MobiDB-lite"/>
    </source>
</evidence>
<evidence type="ECO:0000256" key="4">
    <source>
        <dbReference type="PROSITE-ProRule" id="PRU00335"/>
    </source>
</evidence>
<dbReference type="Gene3D" id="1.10.357.10">
    <property type="entry name" value="Tetracycline Repressor, domain 2"/>
    <property type="match status" value="1"/>
</dbReference>
<reference evidence="7" key="2">
    <citation type="submission" date="2021-08" db="EMBL/GenBank/DDBJ databases">
        <authorList>
            <person name="Tani A."/>
            <person name="Ola A."/>
            <person name="Ogura Y."/>
            <person name="Katsura K."/>
            <person name="Hayashi T."/>
        </authorList>
    </citation>
    <scope>NUCLEOTIDE SEQUENCE</scope>
    <source>
        <strain evidence="7">DSM 23632</strain>
    </source>
</reference>
<dbReference type="InterPro" id="IPR001647">
    <property type="entry name" value="HTH_TetR"/>
</dbReference>
<name>A0ABQ4U0E7_9HYPH</name>
<gene>
    <name evidence="7" type="primary">betI_3</name>
    <name evidence="7" type="ORF">MPOCJGCO_2877</name>
</gene>
<feature type="domain" description="HTH tetR-type" evidence="6">
    <location>
        <begin position="25"/>
        <end position="85"/>
    </location>
</feature>
<dbReference type="PANTHER" id="PTHR30055">
    <property type="entry name" value="HTH-TYPE TRANSCRIPTIONAL REGULATOR RUTR"/>
    <property type="match status" value="1"/>
</dbReference>
<dbReference type="InterPro" id="IPR041479">
    <property type="entry name" value="TetR_CgmR_C"/>
</dbReference>
<keyword evidence="3" id="KW-0804">Transcription</keyword>
<evidence type="ECO:0000313" key="8">
    <source>
        <dbReference type="Proteomes" id="UP001055057"/>
    </source>
</evidence>
<dbReference type="Proteomes" id="UP001055057">
    <property type="component" value="Unassembled WGS sequence"/>
</dbReference>
<dbReference type="InterPro" id="IPR050109">
    <property type="entry name" value="HTH-type_TetR-like_transc_reg"/>
</dbReference>
<proteinExistence type="predicted"/>
<sequence length="196" mass="21239">MILAAHDPMGSATPPASPIRGRRGSDRKERLLRAACRVLLRHGVQALTLEAVAREARTSKGGLLHHFPSKARLRASLLDDQIDRLQRDLLRLVATDPDPRGRRLRAYVQAHVAPDPACDRPLILAALLSDPEALHKWQGFSDAWLGPDLNGIDPGRADAVRALVEGSWLALALGLGPADPARRAAALKDLLRLAQA</sequence>
<dbReference type="PANTHER" id="PTHR30055:SF234">
    <property type="entry name" value="HTH-TYPE TRANSCRIPTIONAL REGULATOR BETI"/>
    <property type="match status" value="1"/>
</dbReference>
<dbReference type="InterPro" id="IPR009057">
    <property type="entry name" value="Homeodomain-like_sf"/>
</dbReference>
<dbReference type="SUPFAM" id="SSF46689">
    <property type="entry name" value="Homeodomain-like"/>
    <property type="match status" value="1"/>
</dbReference>
<keyword evidence="2 4" id="KW-0238">DNA-binding</keyword>
<comment type="caution">
    <text evidence="7">The sequence shown here is derived from an EMBL/GenBank/DDBJ whole genome shotgun (WGS) entry which is preliminary data.</text>
</comment>
<keyword evidence="8" id="KW-1185">Reference proteome</keyword>
<keyword evidence="1" id="KW-0805">Transcription regulation</keyword>
<evidence type="ECO:0000256" key="3">
    <source>
        <dbReference type="ARBA" id="ARBA00023163"/>
    </source>
</evidence>
<protein>
    <submittedName>
        <fullName evidence="7">HTH-type transcriptional regulator BetI</fullName>
    </submittedName>
</protein>
<evidence type="ECO:0000259" key="6">
    <source>
        <dbReference type="PROSITE" id="PS50977"/>
    </source>
</evidence>